<organism evidence="3 4">
    <name type="scientific">Yersinia mollaretii</name>
    <dbReference type="NCBI Taxonomy" id="33060"/>
    <lineage>
        <taxon>Bacteria</taxon>
        <taxon>Pseudomonadati</taxon>
        <taxon>Pseudomonadota</taxon>
        <taxon>Gammaproteobacteria</taxon>
        <taxon>Enterobacterales</taxon>
        <taxon>Yersiniaceae</taxon>
        <taxon>Yersinia</taxon>
    </lineage>
</organism>
<dbReference type="RefSeq" id="WP_050535795.1">
    <property type="nucleotide sequence ID" value="NZ_CABHYS010000025.1"/>
</dbReference>
<dbReference type="InterPro" id="IPR017732">
    <property type="entry name" value="T4/T6SS_DotU"/>
</dbReference>
<comment type="caution">
    <text evidence="3">The sequence shown here is derived from an EMBL/GenBank/DDBJ whole genome shotgun (WGS) entry which is preliminary data.</text>
</comment>
<keyword evidence="1" id="KW-0812">Transmembrane</keyword>
<reference evidence="3 4" key="1">
    <citation type="submission" date="2015-03" db="EMBL/GenBank/DDBJ databases">
        <authorList>
            <consortium name="Pathogen Informatics"/>
            <person name="Murphy D."/>
        </authorList>
    </citation>
    <scope>NUCLEOTIDE SEQUENCE [LARGE SCALE GENOMIC DNA]</scope>
    <source>
        <strain evidence="3 4">FE82747</strain>
    </source>
</reference>
<dbReference type="PANTHER" id="PTHR38033:SF1">
    <property type="entry name" value="DOTU FAMILY TYPE IV_VI SECRETION SYSTEM PROTEIN"/>
    <property type="match status" value="1"/>
</dbReference>
<evidence type="ECO:0000313" key="3">
    <source>
        <dbReference type="EMBL" id="CNI50890.1"/>
    </source>
</evidence>
<dbReference type="AlphaFoldDB" id="A0AA36LTB0"/>
<dbReference type="PANTHER" id="PTHR38033">
    <property type="entry name" value="MEMBRANE PROTEIN-RELATED"/>
    <property type="match status" value="1"/>
</dbReference>
<accession>A0AA36LTB0</accession>
<gene>
    <name evidence="3" type="ORF">ERS008502_03476</name>
</gene>
<feature type="domain" description="Type IV / VI secretion system DotU" evidence="2">
    <location>
        <begin position="4"/>
        <end position="200"/>
    </location>
</feature>
<feature type="transmembrane region" description="Helical" evidence="1">
    <location>
        <begin position="185"/>
        <end position="206"/>
    </location>
</feature>
<dbReference type="Proteomes" id="UP000040841">
    <property type="component" value="Unassembled WGS sequence"/>
</dbReference>
<keyword evidence="1" id="KW-0472">Membrane</keyword>
<proteinExistence type="predicted"/>
<protein>
    <submittedName>
        <fullName evidence="3">Uncharacterized protein conserved in bacteria</fullName>
    </submittedName>
</protein>
<evidence type="ECO:0000256" key="1">
    <source>
        <dbReference type="SAM" id="Phobius"/>
    </source>
</evidence>
<sequence>MMRLVECYLPIWRFATEFYLYPQQYSDYESFRQQSMSLFEQAALAAEQYNDVDDCDNALFAVVVWFDERVLCSSLPWVKQWRSALLQGQLFQTAIGGEVFFSRLDSINKDNYPLRLVYLFCLLMGFNGKYTQPDNILLAERVTQERQNLPVEWQVWPNQALLTPIDSGNKIVESSCLRRFVENKWAAALGVVTLYAVMFIAGMVFLT</sequence>
<dbReference type="Gene3D" id="1.25.40.590">
    <property type="entry name" value="Type IV / VI secretion system, DotU"/>
    <property type="match status" value="1"/>
</dbReference>
<dbReference type="EMBL" id="CQBM01000011">
    <property type="protein sequence ID" value="CNI50890.1"/>
    <property type="molecule type" value="Genomic_DNA"/>
</dbReference>
<evidence type="ECO:0000259" key="2">
    <source>
        <dbReference type="Pfam" id="PF09850"/>
    </source>
</evidence>
<dbReference type="InterPro" id="IPR038522">
    <property type="entry name" value="T4/T6SS_DotU_sf"/>
</dbReference>
<evidence type="ECO:0000313" key="4">
    <source>
        <dbReference type="Proteomes" id="UP000040841"/>
    </source>
</evidence>
<keyword evidence="1" id="KW-1133">Transmembrane helix</keyword>
<name>A0AA36LTB0_YERMO</name>
<dbReference type="Pfam" id="PF09850">
    <property type="entry name" value="DotU"/>
    <property type="match status" value="1"/>
</dbReference>